<gene>
    <name evidence="1" type="ORF">NM208_g3339</name>
</gene>
<keyword evidence="2" id="KW-1185">Reference proteome</keyword>
<reference evidence="1" key="1">
    <citation type="submission" date="2022-08" db="EMBL/GenBank/DDBJ databases">
        <title>Genome Sequence of Fusarium decemcellulare.</title>
        <authorList>
            <person name="Buettner E."/>
        </authorList>
    </citation>
    <scope>NUCLEOTIDE SEQUENCE</scope>
    <source>
        <strain evidence="1">Babe19</strain>
    </source>
</reference>
<organism evidence="1 2">
    <name type="scientific">Fusarium decemcellulare</name>
    <dbReference type="NCBI Taxonomy" id="57161"/>
    <lineage>
        <taxon>Eukaryota</taxon>
        <taxon>Fungi</taxon>
        <taxon>Dikarya</taxon>
        <taxon>Ascomycota</taxon>
        <taxon>Pezizomycotina</taxon>
        <taxon>Sordariomycetes</taxon>
        <taxon>Hypocreomycetidae</taxon>
        <taxon>Hypocreales</taxon>
        <taxon>Nectriaceae</taxon>
        <taxon>Fusarium</taxon>
        <taxon>Fusarium decemcellulare species complex</taxon>
    </lineage>
</organism>
<dbReference type="EMBL" id="JANRMS010000223">
    <property type="protein sequence ID" value="KAJ3543888.1"/>
    <property type="molecule type" value="Genomic_DNA"/>
</dbReference>
<evidence type="ECO:0000313" key="2">
    <source>
        <dbReference type="Proteomes" id="UP001148629"/>
    </source>
</evidence>
<name>A0ACC1SPM4_9HYPO</name>
<proteinExistence type="predicted"/>
<accession>A0ACC1SPM4</accession>
<comment type="caution">
    <text evidence="1">The sequence shown here is derived from an EMBL/GenBank/DDBJ whole genome shotgun (WGS) entry which is preliminary data.</text>
</comment>
<protein>
    <submittedName>
        <fullName evidence="1">Uncharacterized protein</fullName>
    </submittedName>
</protein>
<dbReference type="Proteomes" id="UP001148629">
    <property type="component" value="Unassembled WGS sequence"/>
</dbReference>
<evidence type="ECO:0000313" key="1">
    <source>
        <dbReference type="EMBL" id="KAJ3543888.1"/>
    </source>
</evidence>
<sequence length="380" mass="41750">MRFTSVIDFAAATISQCSAAVDPPHYISHRAEAPSVRSYLYVGGAYVADGTGSHVFRDQMYVEKLVPAAGVWQPDPIVLIHGQGQTGSNFLNKPDGGRGWASLFIDHGYEVYIVDQTLRGRSPWMLSDGTTKPSALSVEAIEKMFTAVAKFKLWPQALNHTQWPGSGLRGDPIFDAFYSSNVQFIDNSTYQQETVQAAGAALLDKIGRPTILLGHSQGGFMPSLIADARPKLTKSIILLEPGGPPFKGAIYNPNVTRPWGLVDIPITYDPPVTDPAVDLVQQVYVKRDELSIECILQAENPKPRQLVNLEDKPILIVTGEASYHAPYDHCTAEFFRQAGCEKTKHIELGKVGIHGNGHMLFMEKNSDEIFAIVEGWIQSN</sequence>